<name>A0A8J2U5W4_9GAMM</name>
<gene>
    <name evidence="1" type="ORF">GCM10011369_23060</name>
</gene>
<evidence type="ECO:0000313" key="2">
    <source>
        <dbReference type="Proteomes" id="UP000619743"/>
    </source>
</evidence>
<comment type="caution">
    <text evidence="1">The sequence shown here is derived from an EMBL/GenBank/DDBJ whole genome shotgun (WGS) entry which is preliminary data.</text>
</comment>
<proteinExistence type="predicted"/>
<accession>A0A8J2U5W4</accession>
<organism evidence="1 2">
    <name type="scientific">Neiella marina</name>
    <dbReference type="NCBI Taxonomy" id="508461"/>
    <lineage>
        <taxon>Bacteria</taxon>
        <taxon>Pseudomonadati</taxon>
        <taxon>Pseudomonadota</taxon>
        <taxon>Gammaproteobacteria</taxon>
        <taxon>Alteromonadales</taxon>
        <taxon>Echinimonadaceae</taxon>
        <taxon>Neiella</taxon>
    </lineage>
</organism>
<protein>
    <submittedName>
        <fullName evidence="1">Uncharacterized protein</fullName>
    </submittedName>
</protein>
<evidence type="ECO:0000313" key="1">
    <source>
        <dbReference type="EMBL" id="GGA80519.1"/>
    </source>
</evidence>
<dbReference type="EMBL" id="BMDX01000011">
    <property type="protein sequence ID" value="GGA80519.1"/>
    <property type="molecule type" value="Genomic_DNA"/>
</dbReference>
<sequence length="61" mass="6953">MNVIGKDLKQEINLALNEADRLLTVGDDSNHPFSSAMKIQIRSIRLAISQLLRPPRQIERK</sequence>
<reference evidence="2" key="1">
    <citation type="journal article" date="2019" name="Int. J. Syst. Evol. Microbiol.">
        <title>The Global Catalogue of Microorganisms (GCM) 10K type strain sequencing project: providing services to taxonomists for standard genome sequencing and annotation.</title>
        <authorList>
            <consortium name="The Broad Institute Genomics Platform"/>
            <consortium name="The Broad Institute Genome Sequencing Center for Infectious Disease"/>
            <person name="Wu L."/>
            <person name="Ma J."/>
        </authorList>
    </citation>
    <scope>NUCLEOTIDE SEQUENCE [LARGE SCALE GENOMIC DNA]</scope>
    <source>
        <strain evidence="2">CGMCC 1.10130</strain>
    </source>
</reference>
<dbReference type="Proteomes" id="UP000619743">
    <property type="component" value="Unassembled WGS sequence"/>
</dbReference>
<dbReference type="AlphaFoldDB" id="A0A8J2U5W4"/>
<keyword evidence="2" id="KW-1185">Reference proteome</keyword>